<accession>A0A0N9QAW3</accession>
<evidence type="ECO:0000256" key="1">
    <source>
        <dbReference type="SAM" id="MobiDB-lite"/>
    </source>
</evidence>
<name>A0A0N9QAW3_9VIRU</name>
<dbReference type="EMBL" id="KT820662">
    <property type="protein sequence ID" value="ALH23325.1"/>
    <property type="molecule type" value="Genomic_DNA"/>
</dbReference>
<dbReference type="Proteomes" id="UP000203826">
    <property type="component" value="Segment"/>
</dbReference>
<organism evidence="2 3">
    <name type="scientific">Chrysochromulina ericina virus CeV-01B</name>
    <dbReference type="NCBI Taxonomy" id="3070830"/>
    <lineage>
        <taxon>Viruses</taxon>
        <taxon>Varidnaviria</taxon>
        <taxon>Bamfordvirae</taxon>
        <taxon>Nucleocytoviricota</taxon>
        <taxon>Megaviricetes</taxon>
        <taxon>Imitervirales</taxon>
        <taxon>Mesomimiviridae</taxon>
        <taxon>Tethysvirus</taxon>
        <taxon>Tethysvirus raunefjordenense</taxon>
    </lineage>
</organism>
<evidence type="ECO:0000313" key="2">
    <source>
        <dbReference type="EMBL" id="ALH23325.1"/>
    </source>
</evidence>
<proteinExistence type="predicted"/>
<evidence type="ECO:0000313" key="3">
    <source>
        <dbReference type="Proteomes" id="UP000203826"/>
    </source>
</evidence>
<sequence>MSRNIKYVLWVRHCYACHNDEKGSLGKWIPGTESNRRAYKVDSYCTKELGEKQAFEFGKRYLNIHSKLKKKLHDLPESNLELPNEVKLYSSALPRAMETAKLISGGILYSSALPRTMETAKLISGGMIETLSNLNLTENLDEDDKIKRIDHIQEINDGIGDNVNAITKKKSDEALCNLNKLFSTPDYYEISKTILSNNDNPSNFSTTQKEAKNKYNEFKKYILPKLNSDKLNIIISHSSFLQQALGFSEKNKMENLDAYLIVYEDEDKNYNFSDRDSLAFDRGNGELENNYEEKYRILYLFAQDKINEDPFNPPNRKENKIHLKPLNEKLKTYEQPKRSLENEYTEPIGSCSVNDICVPECNKDDENCDKEEKIKKKELQSKLTYAMAVASYKGGKKSKKRNNKKSKKITKKKSKKITKKKSKKITKKKSKKKNKKVIKKH</sequence>
<feature type="region of interest" description="Disordered" evidence="1">
    <location>
        <begin position="390"/>
        <end position="441"/>
    </location>
</feature>
<dbReference type="SUPFAM" id="SSF53254">
    <property type="entry name" value="Phosphoglycerate mutase-like"/>
    <property type="match status" value="1"/>
</dbReference>
<protein>
    <submittedName>
        <fullName evidence="2">Uncharacterized protein</fullName>
    </submittedName>
</protein>
<feature type="compositionally biased region" description="Basic residues" evidence="1">
    <location>
        <begin position="394"/>
        <end position="441"/>
    </location>
</feature>
<reference evidence="2 3" key="1">
    <citation type="journal article" date="2015" name="Genome Announc.">
        <title>The 474-Kilobase-Pair Complete Genome Sequence of CeV-01B, a Virus Infecting Haptolina (Chrysochromulina) ericina (Prymnesiophyceae).</title>
        <authorList>
            <person name="Gallot-Lavallee L."/>
            <person name="Pagarete A."/>
            <person name="Legendre M."/>
            <person name="Santini S."/>
            <person name="Sandaa R.A."/>
            <person name="Himmelbauer H."/>
            <person name="Ogata H."/>
            <person name="Bratbak G."/>
            <person name="Claverie J.M."/>
        </authorList>
    </citation>
    <scope>NUCLEOTIDE SEQUENCE [LARGE SCALE GENOMIC DNA]</scope>
    <source>
        <strain evidence="2">CeV-01B</strain>
    </source>
</reference>
<keyword evidence="3" id="KW-1185">Reference proteome</keyword>
<dbReference type="Gene3D" id="3.40.50.1240">
    <property type="entry name" value="Phosphoglycerate mutase-like"/>
    <property type="match status" value="1"/>
</dbReference>
<dbReference type="InterPro" id="IPR029033">
    <property type="entry name" value="His_PPase_superfam"/>
</dbReference>
<gene>
    <name evidence="2" type="ORF">ceV_419</name>
</gene>
<dbReference type="KEGG" id="vg:26049286"/>